<dbReference type="SMART" id="SM00192">
    <property type="entry name" value="LDLa"/>
    <property type="match status" value="1"/>
</dbReference>
<evidence type="ECO:0000256" key="3">
    <source>
        <dbReference type="SAM" id="SignalP"/>
    </source>
</evidence>
<dbReference type="Gene3D" id="4.10.400.10">
    <property type="entry name" value="Low-density Lipoprotein Receptor"/>
    <property type="match status" value="1"/>
</dbReference>
<keyword evidence="3" id="KW-0732">Signal</keyword>
<dbReference type="InterPro" id="IPR002172">
    <property type="entry name" value="LDrepeatLR_classA_rpt"/>
</dbReference>
<feature type="signal peptide" evidence="3">
    <location>
        <begin position="1"/>
        <end position="20"/>
    </location>
</feature>
<dbReference type="PROSITE" id="PS50068">
    <property type="entry name" value="LDLRA_2"/>
    <property type="match status" value="1"/>
</dbReference>
<dbReference type="WBParaSite" id="scaffold1283_cov399.g2833">
    <property type="protein sequence ID" value="scaffold1283_cov399.g2833"/>
    <property type="gene ID" value="scaffold1283_cov399.g2833"/>
</dbReference>
<dbReference type="AlphaFoldDB" id="A0A915LMC5"/>
<evidence type="ECO:0000313" key="4">
    <source>
        <dbReference type="Proteomes" id="UP000887561"/>
    </source>
</evidence>
<evidence type="ECO:0000256" key="1">
    <source>
        <dbReference type="ARBA" id="ARBA00023157"/>
    </source>
</evidence>
<dbReference type="InterPro" id="IPR036055">
    <property type="entry name" value="LDL_receptor-like_sf"/>
</dbReference>
<accession>A0A915LMC5</accession>
<protein>
    <submittedName>
        <fullName evidence="5">Uncharacterized protein</fullName>
    </submittedName>
</protein>
<evidence type="ECO:0000256" key="2">
    <source>
        <dbReference type="PROSITE-ProRule" id="PRU00124"/>
    </source>
</evidence>
<keyword evidence="4" id="KW-1185">Reference proteome</keyword>
<name>A0A915LMC5_MELJA</name>
<keyword evidence="1" id="KW-1015">Disulfide bond</keyword>
<sequence>MKMLLLFVTTLLSFSKILLTTKSEFCSSFGQFECNCGNPRCIDSSSVEDGVADCSDASDEIRESPNIPCGDAKIPRRGKSNFRRNPEEMPSYKNFKWITNFEEWPRNHQRCVCRLGFFRAPGHSACLPIESFPHLNVSKVVDLTDEYASGQLNCSRLVSDLSMMYPGIFLFRREGEAGGGEEKEGKIGSVWLHEN</sequence>
<evidence type="ECO:0000313" key="5">
    <source>
        <dbReference type="WBParaSite" id="scaffold1283_cov399.g2833"/>
    </source>
</evidence>
<dbReference type="CDD" id="cd00112">
    <property type="entry name" value="LDLa"/>
    <property type="match status" value="1"/>
</dbReference>
<dbReference type="Proteomes" id="UP000887561">
    <property type="component" value="Unplaced"/>
</dbReference>
<proteinExistence type="predicted"/>
<organism evidence="4 5">
    <name type="scientific">Meloidogyne javanica</name>
    <name type="common">Root-knot nematode worm</name>
    <dbReference type="NCBI Taxonomy" id="6303"/>
    <lineage>
        <taxon>Eukaryota</taxon>
        <taxon>Metazoa</taxon>
        <taxon>Ecdysozoa</taxon>
        <taxon>Nematoda</taxon>
        <taxon>Chromadorea</taxon>
        <taxon>Rhabditida</taxon>
        <taxon>Tylenchina</taxon>
        <taxon>Tylenchomorpha</taxon>
        <taxon>Tylenchoidea</taxon>
        <taxon>Meloidogynidae</taxon>
        <taxon>Meloidogyninae</taxon>
        <taxon>Meloidogyne</taxon>
        <taxon>Meloidogyne incognita group</taxon>
    </lineage>
</organism>
<reference evidence="5" key="1">
    <citation type="submission" date="2022-11" db="UniProtKB">
        <authorList>
            <consortium name="WormBaseParasite"/>
        </authorList>
    </citation>
    <scope>IDENTIFICATION</scope>
</reference>
<dbReference type="SUPFAM" id="SSF57424">
    <property type="entry name" value="LDL receptor-like module"/>
    <property type="match status" value="1"/>
</dbReference>
<feature type="chain" id="PRO_5037884617" evidence="3">
    <location>
        <begin position="21"/>
        <end position="195"/>
    </location>
</feature>
<comment type="caution">
    <text evidence="2">Lacks conserved residue(s) required for the propagation of feature annotation.</text>
</comment>